<reference evidence="1" key="1">
    <citation type="submission" date="2022-08" db="EMBL/GenBank/DDBJ databases">
        <authorList>
            <person name="Zhang D."/>
        </authorList>
    </citation>
    <scope>NUCLEOTIDE SEQUENCE</scope>
    <source>
        <strain evidence="1">XJ19-11</strain>
    </source>
</reference>
<organism evidence="1 2">
    <name type="scientific">Aquiflexum gelatinilyticum</name>
    <dbReference type="NCBI Taxonomy" id="2961943"/>
    <lineage>
        <taxon>Bacteria</taxon>
        <taxon>Pseudomonadati</taxon>
        <taxon>Bacteroidota</taxon>
        <taxon>Cytophagia</taxon>
        <taxon>Cytophagales</taxon>
        <taxon>Cyclobacteriaceae</taxon>
        <taxon>Aquiflexum</taxon>
    </lineage>
</organism>
<keyword evidence="2" id="KW-1185">Reference proteome</keyword>
<accession>A0A9X2SZT0</accession>
<dbReference type="EMBL" id="JANSUY010000003">
    <property type="protein sequence ID" value="MCR9014838.1"/>
    <property type="molecule type" value="Genomic_DNA"/>
</dbReference>
<protein>
    <submittedName>
        <fullName evidence="1">Uncharacterized protein</fullName>
    </submittedName>
</protein>
<gene>
    <name evidence="1" type="ORF">NU887_07290</name>
</gene>
<dbReference type="AlphaFoldDB" id="A0A9X2SZT0"/>
<name>A0A9X2SZT0_9BACT</name>
<evidence type="ECO:0000313" key="1">
    <source>
        <dbReference type="EMBL" id="MCR9014838.1"/>
    </source>
</evidence>
<sequence>MLIIQYRAHDYFLHQLDESFIGLAFVLTDKYEGNMDVFLPHKPKIIIHEGFICIKKLELSVRGKNDTSKFNKNLDIEFNEIKKVFFDKSDETEDFFLNIPEGNYDRLGFGIHLSDHEQNPSVFISASYYSTAGELIPVTIELFGARPRFDLALDADNSPILSFTSDRTINPSIIFEINASKWLDTLTIEDFEEAQKTDDGILINDKRNRHLYFKLAAEIHKGDEINVELR</sequence>
<evidence type="ECO:0000313" key="2">
    <source>
        <dbReference type="Proteomes" id="UP001142175"/>
    </source>
</evidence>
<dbReference type="Proteomes" id="UP001142175">
    <property type="component" value="Unassembled WGS sequence"/>
</dbReference>
<proteinExistence type="predicted"/>
<dbReference type="RefSeq" id="WP_258422716.1">
    <property type="nucleotide sequence ID" value="NZ_JANSUY010000003.1"/>
</dbReference>
<comment type="caution">
    <text evidence="1">The sequence shown here is derived from an EMBL/GenBank/DDBJ whole genome shotgun (WGS) entry which is preliminary data.</text>
</comment>